<reference evidence="1" key="1">
    <citation type="submission" date="2020-11" db="EMBL/GenBank/DDBJ databases">
        <title>Genome of Flavobacterium soyangense.</title>
        <authorList>
            <person name="Liu Q."/>
            <person name="Xin Y.-H."/>
        </authorList>
    </citation>
    <scope>NUCLEOTIDE SEQUENCE</scope>
    <source>
        <strain evidence="1">CGMCC 1.13493</strain>
    </source>
</reference>
<organism evidence="1 2">
    <name type="scientific">Flavobacterium soyangense</name>
    <dbReference type="NCBI Taxonomy" id="2023265"/>
    <lineage>
        <taxon>Bacteria</taxon>
        <taxon>Pseudomonadati</taxon>
        <taxon>Bacteroidota</taxon>
        <taxon>Flavobacteriia</taxon>
        <taxon>Flavobacteriales</taxon>
        <taxon>Flavobacteriaceae</taxon>
        <taxon>Flavobacterium</taxon>
    </lineage>
</organism>
<evidence type="ECO:0000313" key="2">
    <source>
        <dbReference type="Proteomes" id="UP000646211"/>
    </source>
</evidence>
<dbReference type="Proteomes" id="UP000646211">
    <property type="component" value="Unassembled WGS sequence"/>
</dbReference>
<gene>
    <name evidence="1" type="ORF">IR213_16080</name>
</gene>
<keyword evidence="2" id="KW-1185">Reference proteome</keyword>
<protein>
    <submittedName>
        <fullName evidence="1">Uncharacterized protein</fullName>
    </submittedName>
</protein>
<accession>A0A930UAR1</accession>
<dbReference type="AlphaFoldDB" id="A0A930UAR1"/>
<comment type="caution">
    <text evidence="1">The sequence shown here is derived from an EMBL/GenBank/DDBJ whole genome shotgun (WGS) entry which is preliminary data.</text>
</comment>
<evidence type="ECO:0000313" key="1">
    <source>
        <dbReference type="EMBL" id="MBF2710083.1"/>
    </source>
</evidence>
<proteinExistence type="predicted"/>
<dbReference type="EMBL" id="JADHEC010000089">
    <property type="protein sequence ID" value="MBF2710083.1"/>
    <property type="molecule type" value="Genomic_DNA"/>
</dbReference>
<dbReference type="RefSeq" id="WP_194313298.1">
    <property type="nucleotide sequence ID" value="NZ_JADHEC010000089.1"/>
</dbReference>
<sequence length="123" mass="14623">MKATTQNQIQDYLQWSSEEYEDRLLLSIMKWCQHYGQYPSIVQQLLANTQVNQWFMREHLKCELQFLKIVNVVPPKPDQLQAHYKACTAQVMAIYPKALMEKIKRNKDFSNLIVTHTPLYYAN</sequence>
<name>A0A930UAR1_9FLAO</name>